<dbReference type="Gene3D" id="1.10.510.10">
    <property type="entry name" value="Transferase(Phosphotransferase) domain 1"/>
    <property type="match status" value="1"/>
</dbReference>
<name>A0AAU7LZ16_9BURK</name>
<keyword evidence="5 10" id="KW-0418">Kinase</keyword>
<dbReference type="Pfam" id="PF14326">
    <property type="entry name" value="DUF4384"/>
    <property type="match status" value="1"/>
</dbReference>
<feature type="compositionally biased region" description="Low complexity" evidence="7">
    <location>
        <begin position="32"/>
        <end position="43"/>
    </location>
</feature>
<evidence type="ECO:0000256" key="4">
    <source>
        <dbReference type="ARBA" id="ARBA00022741"/>
    </source>
</evidence>
<reference evidence="10" key="1">
    <citation type="submission" date="2024-05" db="EMBL/GenBank/DDBJ databases">
        <authorList>
            <person name="Bunk B."/>
            <person name="Swiderski J."/>
            <person name="Sproer C."/>
            <person name="Thiel V."/>
        </authorList>
    </citation>
    <scope>NUCLEOTIDE SEQUENCE</scope>
    <source>
        <strain evidence="10">DSM 17735</strain>
        <plasmid evidence="10">p2</plasmid>
    </source>
</reference>
<dbReference type="PROSITE" id="PS00108">
    <property type="entry name" value="PROTEIN_KINASE_ST"/>
    <property type="match status" value="1"/>
</dbReference>
<feature type="transmembrane region" description="Helical" evidence="8">
    <location>
        <begin position="391"/>
        <end position="409"/>
    </location>
</feature>
<dbReference type="FunFam" id="1.10.510.10:FF:000021">
    <property type="entry name" value="Serine/threonine protein kinase"/>
    <property type="match status" value="1"/>
</dbReference>
<dbReference type="InterPro" id="IPR000719">
    <property type="entry name" value="Prot_kinase_dom"/>
</dbReference>
<keyword evidence="8" id="KW-0472">Membrane</keyword>
<dbReference type="CDD" id="cd14014">
    <property type="entry name" value="STKc_PknB_like"/>
    <property type="match status" value="1"/>
</dbReference>
<evidence type="ECO:0000256" key="1">
    <source>
        <dbReference type="ARBA" id="ARBA00012513"/>
    </source>
</evidence>
<dbReference type="InterPro" id="IPR011009">
    <property type="entry name" value="Kinase-like_dom_sf"/>
</dbReference>
<dbReference type="PANTHER" id="PTHR43289:SF6">
    <property type="entry name" value="SERINE_THREONINE-PROTEIN KINASE NEKL-3"/>
    <property type="match status" value="1"/>
</dbReference>
<evidence type="ECO:0000256" key="7">
    <source>
        <dbReference type="SAM" id="MobiDB-lite"/>
    </source>
</evidence>
<protein>
    <recommendedName>
        <fullName evidence="1">non-specific serine/threonine protein kinase</fullName>
        <ecNumber evidence="1">2.7.11.1</ecNumber>
    </recommendedName>
</protein>
<keyword evidence="6" id="KW-0067">ATP-binding</keyword>
<keyword evidence="2" id="KW-0723">Serine/threonine-protein kinase</keyword>
<feature type="domain" description="Protein kinase" evidence="9">
    <location>
        <begin position="55"/>
        <end position="313"/>
    </location>
</feature>
<dbReference type="PANTHER" id="PTHR43289">
    <property type="entry name" value="MITOGEN-ACTIVATED PROTEIN KINASE KINASE KINASE 20-RELATED"/>
    <property type="match status" value="1"/>
</dbReference>
<dbReference type="SMART" id="SM00220">
    <property type="entry name" value="S_TKc"/>
    <property type="match status" value="1"/>
</dbReference>
<evidence type="ECO:0000256" key="2">
    <source>
        <dbReference type="ARBA" id="ARBA00022527"/>
    </source>
</evidence>
<dbReference type="PROSITE" id="PS50011">
    <property type="entry name" value="PROTEIN_KINASE_DOM"/>
    <property type="match status" value="1"/>
</dbReference>
<dbReference type="Gene3D" id="3.30.200.20">
    <property type="entry name" value="Phosphorylase Kinase, domain 1"/>
    <property type="match status" value="1"/>
</dbReference>
<geneLocation type="plasmid" evidence="10">
    <name>p2</name>
</geneLocation>
<keyword evidence="4" id="KW-0547">Nucleotide-binding</keyword>
<evidence type="ECO:0000256" key="8">
    <source>
        <dbReference type="SAM" id="Phobius"/>
    </source>
</evidence>
<organism evidence="10">
    <name type="scientific">Polaromonas hydrogenivorans</name>
    <dbReference type="NCBI Taxonomy" id="335476"/>
    <lineage>
        <taxon>Bacteria</taxon>
        <taxon>Pseudomonadati</taxon>
        <taxon>Pseudomonadota</taxon>
        <taxon>Betaproteobacteria</taxon>
        <taxon>Burkholderiales</taxon>
        <taxon>Comamonadaceae</taxon>
        <taxon>Polaromonas</taxon>
    </lineage>
</organism>
<feature type="region of interest" description="Disordered" evidence="7">
    <location>
        <begin position="319"/>
        <end position="364"/>
    </location>
</feature>
<sequence>MNLTNWTTRFQAGNARSCERQPDGQGSESGSADAQVAPAQPAAPRSLVGRRVGAYLIGKRLGAGGVGEVFKGVDVMLKREVAIKVLHPEFASDPLFVERFSREAQLHAQLSHPNVATVHAFVHEGDHQFMVMEYVAGISLDEFVRSGGPVPVGRALSIFRRALDGIEHAHRNGIVHRDIKPANIMVADSGAVKVMDFGIARALDSQEHLTRHGQVAGTAKAMAPEQIRGAEADVRSDIYSLGIVLYTLLAGRAPFDADSDIALMKAQLEQAPPPLSALAADVPPEVEAAVMRALQKDPSARFQSVGEFSRALDASASASAEADATAAMPRPSRAPTMSRTALNPALGHGQGQPQGAAERPTAKDFAAAATAVRPLPAAAARRKLPQLNRRAAMIALALCALVAGAVILMPRTLPRAALPALPPQPVAPQAAAPVERVAVAPVAATPEPAASAVVQPTQPPAQDETVVPRTLAIVPLGSDGHFKPGERIRLQVIASHDAHVYCYLQDETKRIMRFYPNRFRKSALVMAAAPLEIPGPMRFEILANTRNVTETIACFASERDLMDQLPSEVVGTDFARLPVTSLDQVRSAFARGGADKLAEASFLVQSSSPLVRRPVAAEPGRIEHIRFNQQTNF</sequence>
<dbReference type="GO" id="GO:0005524">
    <property type="term" value="F:ATP binding"/>
    <property type="evidence" value="ECO:0007669"/>
    <property type="project" value="UniProtKB-KW"/>
</dbReference>
<evidence type="ECO:0000259" key="9">
    <source>
        <dbReference type="PROSITE" id="PS50011"/>
    </source>
</evidence>
<dbReference type="EMBL" id="CP157677">
    <property type="protein sequence ID" value="XBP72849.1"/>
    <property type="molecule type" value="Genomic_DNA"/>
</dbReference>
<keyword evidence="8" id="KW-0812">Transmembrane</keyword>
<dbReference type="Pfam" id="PF00069">
    <property type="entry name" value="Pkinase"/>
    <property type="match status" value="1"/>
</dbReference>
<dbReference type="AlphaFoldDB" id="A0AAU7LZ16"/>
<dbReference type="RefSeq" id="WP_349282644.1">
    <property type="nucleotide sequence ID" value="NZ_CP157677.1"/>
</dbReference>
<dbReference type="InterPro" id="IPR008271">
    <property type="entry name" value="Ser/Thr_kinase_AS"/>
</dbReference>
<accession>A0AAU7LZ16</accession>
<keyword evidence="3" id="KW-0808">Transferase</keyword>
<dbReference type="GO" id="GO:0004674">
    <property type="term" value="F:protein serine/threonine kinase activity"/>
    <property type="evidence" value="ECO:0007669"/>
    <property type="project" value="UniProtKB-KW"/>
</dbReference>
<dbReference type="EC" id="2.7.11.1" evidence="1"/>
<dbReference type="InterPro" id="IPR025493">
    <property type="entry name" value="DUF4384"/>
</dbReference>
<evidence type="ECO:0000313" key="10">
    <source>
        <dbReference type="EMBL" id="XBP72849.1"/>
    </source>
</evidence>
<keyword evidence="10" id="KW-0614">Plasmid</keyword>
<proteinExistence type="predicted"/>
<gene>
    <name evidence="10" type="ORF">ABLV49_22790</name>
</gene>
<evidence type="ECO:0000256" key="6">
    <source>
        <dbReference type="ARBA" id="ARBA00022840"/>
    </source>
</evidence>
<feature type="region of interest" description="Disordered" evidence="7">
    <location>
        <begin position="12"/>
        <end position="43"/>
    </location>
</feature>
<evidence type="ECO:0000256" key="5">
    <source>
        <dbReference type="ARBA" id="ARBA00022777"/>
    </source>
</evidence>
<dbReference type="SUPFAM" id="SSF56112">
    <property type="entry name" value="Protein kinase-like (PK-like)"/>
    <property type="match status" value="1"/>
</dbReference>
<evidence type="ECO:0000256" key="3">
    <source>
        <dbReference type="ARBA" id="ARBA00022679"/>
    </source>
</evidence>
<keyword evidence="8" id="KW-1133">Transmembrane helix</keyword>